<reference evidence="1 2" key="1">
    <citation type="submission" date="2022-07" db="EMBL/GenBank/DDBJ databases">
        <authorList>
            <person name="Xamxidin M."/>
            <person name="Wu M."/>
        </authorList>
    </citation>
    <scope>NUCLEOTIDE SEQUENCE [LARGE SCALE GENOMIC DNA]</scope>
    <source>
        <strain evidence="1 2">NBRC 111650</strain>
    </source>
</reference>
<evidence type="ECO:0000313" key="2">
    <source>
        <dbReference type="Proteomes" id="UP001204142"/>
    </source>
</evidence>
<protein>
    <submittedName>
        <fullName evidence="1">Uncharacterized protein</fullName>
    </submittedName>
</protein>
<accession>A0ABT1WEC7</accession>
<evidence type="ECO:0000313" key="1">
    <source>
        <dbReference type="EMBL" id="MCQ8895872.1"/>
    </source>
</evidence>
<organism evidence="1 2">
    <name type="scientific">Limnobacter humi</name>
    <dbReference type="NCBI Taxonomy" id="1778671"/>
    <lineage>
        <taxon>Bacteria</taxon>
        <taxon>Pseudomonadati</taxon>
        <taxon>Pseudomonadota</taxon>
        <taxon>Betaproteobacteria</taxon>
        <taxon>Burkholderiales</taxon>
        <taxon>Burkholderiaceae</taxon>
        <taxon>Limnobacter</taxon>
    </lineage>
</organism>
<sequence>MKESVTAVRALLLALLLTTLGLNVACTSMAKSAGMSLISGKLDSNIGQSYNTVIENPRTYGPLIGEEKLAGGFTVKKHLTDRRGKGSIFDMAGGGEPIGVETKMRMATYFKVDSKGIIRDWAAGYIDVGTGFGLAGLSITEIFGVKDRDVYIEEVDQTVKTRDDKPYTVWKTTG</sequence>
<dbReference type="EMBL" id="JANIGO010000002">
    <property type="protein sequence ID" value="MCQ8895872.1"/>
    <property type="molecule type" value="Genomic_DNA"/>
</dbReference>
<comment type="caution">
    <text evidence="1">The sequence shown here is derived from an EMBL/GenBank/DDBJ whole genome shotgun (WGS) entry which is preliminary data.</text>
</comment>
<dbReference type="RefSeq" id="WP_256763638.1">
    <property type="nucleotide sequence ID" value="NZ_JANIGO010000002.1"/>
</dbReference>
<gene>
    <name evidence="1" type="ORF">NQT62_05395</name>
</gene>
<keyword evidence="2" id="KW-1185">Reference proteome</keyword>
<name>A0ABT1WEC7_9BURK</name>
<proteinExistence type="predicted"/>
<dbReference type="Proteomes" id="UP001204142">
    <property type="component" value="Unassembled WGS sequence"/>
</dbReference>